<evidence type="ECO:0000256" key="3">
    <source>
        <dbReference type="ARBA" id="ARBA00022989"/>
    </source>
</evidence>
<keyword evidence="7" id="KW-1185">Reference proteome</keyword>
<evidence type="ECO:0000256" key="1">
    <source>
        <dbReference type="ARBA" id="ARBA00004141"/>
    </source>
</evidence>
<evidence type="ECO:0000256" key="5">
    <source>
        <dbReference type="SAM" id="Phobius"/>
    </source>
</evidence>
<dbReference type="RefSeq" id="WP_270949082.1">
    <property type="nucleotide sequence ID" value="NZ_JAQGLA010000016.1"/>
</dbReference>
<comment type="subcellular location">
    <subcellularLocation>
        <location evidence="1">Membrane</location>
        <topology evidence="1">Multi-pass membrane protein</topology>
    </subcellularLocation>
</comment>
<evidence type="ECO:0000256" key="2">
    <source>
        <dbReference type="ARBA" id="ARBA00022692"/>
    </source>
</evidence>
<keyword evidence="3 5" id="KW-1133">Transmembrane helix</keyword>
<protein>
    <submittedName>
        <fullName evidence="6">DoxX family protein</fullName>
    </submittedName>
</protein>
<evidence type="ECO:0000256" key="4">
    <source>
        <dbReference type="ARBA" id="ARBA00023136"/>
    </source>
</evidence>
<sequence>MHAAHLVVASVTILLNAGIAAADFARAKFVLANSAAVQVPQSWLPKLGALKAAGALGLLIGLLGIRFIGIAAAVGLVLFYIGAIIAHVRTRQYRTIVGPGLFLAFAVATLVLDLASCPRA</sequence>
<dbReference type="Proteomes" id="UP001210380">
    <property type="component" value="Unassembled WGS sequence"/>
</dbReference>
<accession>A0ABT4UXQ4</accession>
<evidence type="ECO:0000313" key="6">
    <source>
        <dbReference type="EMBL" id="MDA3626486.1"/>
    </source>
</evidence>
<feature type="transmembrane region" description="Helical" evidence="5">
    <location>
        <begin position="56"/>
        <end position="81"/>
    </location>
</feature>
<proteinExistence type="predicted"/>
<dbReference type="InterPro" id="IPR032808">
    <property type="entry name" value="DoxX"/>
</dbReference>
<dbReference type="EMBL" id="JAQGLA010000016">
    <property type="protein sequence ID" value="MDA3626486.1"/>
    <property type="molecule type" value="Genomic_DNA"/>
</dbReference>
<keyword evidence="2 5" id="KW-0812">Transmembrane</keyword>
<evidence type="ECO:0000313" key="7">
    <source>
        <dbReference type="Proteomes" id="UP001210380"/>
    </source>
</evidence>
<feature type="transmembrane region" description="Helical" evidence="5">
    <location>
        <begin position="93"/>
        <end position="112"/>
    </location>
</feature>
<comment type="caution">
    <text evidence="6">The sequence shown here is derived from an EMBL/GenBank/DDBJ whole genome shotgun (WGS) entry which is preliminary data.</text>
</comment>
<dbReference type="Pfam" id="PF13564">
    <property type="entry name" value="DoxX_2"/>
    <property type="match status" value="1"/>
</dbReference>
<gene>
    <name evidence="6" type="ORF">OU415_13655</name>
</gene>
<reference evidence="6 7" key="1">
    <citation type="submission" date="2022-11" db="EMBL/GenBank/DDBJ databases">
        <title>Draft genome sequence of Saccharopolyspora sp. WRP15-2 isolated from rhizosphere soils of wild rice in Thailand.</title>
        <authorList>
            <person name="Duangmal K."/>
            <person name="Kammanee S."/>
            <person name="Muangham S."/>
        </authorList>
    </citation>
    <scope>NUCLEOTIDE SEQUENCE [LARGE SCALE GENOMIC DNA]</scope>
    <source>
        <strain evidence="6 7">WRP15-2</strain>
    </source>
</reference>
<name>A0ABT4UXQ4_9PSEU</name>
<organism evidence="6 7">
    <name type="scientific">Saccharopolyspora oryzae</name>
    <dbReference type="NCBI Taxonomy" id="2997343"/>
    <lineage>
        <taxon>Bacteria</taxon>
        <taxon>Bacillati</taxon>
        <taxon>Actinomycetota</taxon>
        <taxon>Actinomycetes</taxon>
        <taxon>Pseudonocardiales</taxon>
        <taxon>Pseudonocardiaceae</taxon>
        <taxon>Saccharopolyspora</taxon>
    </lineage>
</organism>
<keyword evidence="4 5" id="KW-0472">Membrane</keyword>